<dbReference type="SUPFAM" id="SSF56281">
    <property type="entry name" value="Metallo-hydrolase/oxidoreductase"/>
    <property type="match status" value="1"/>
</dbReference>
<dbReference type="InterPro" id="IPR036866">
    <property type="entry name" value="RibonucZ/Hydroxyglut_hydro"/>
</dbReference>
<dbReference type="GO" id="GO:0008081">
    <property type="term" value="F:phosphoric diester hydrolase activity"/>
    <property type="evidence" value="ECO:0007669"/>
    <property type="project" value="InterPro"/>
</dbReference>
<dbReference type="KEGG" id="ome:OLMES_5433"/>
<dbReference type="Pfam" id="PF12706">
    <property type="entry name" value="Lactamase_B_2"/>
    <property type="match status" value="1"/>
</dbReference>
<dbReference type="InterPro" id="IPR035682">
    <property type="entry name" value="PhnP_MBL"/>
</dbReference>
<dbReference type="InterPro" id="IPR017693">
    <property type="entry name" value="Phosphonate_metab_PhnP"/>
</dbReference>
<feature type="domain" description="Metallo-beta-lactamase" evidence="1">
    <location>
        <begin position="47"/>
        <end position="222"/>
    </location>
</feature>
<dbReference type="PANTHER" id="PTHR42663">
    <property type="entry name" value="HYDROLASE C777.06C-RELATED-RELATED"/>
    <property type="match status" value="1"/>
</dbReference>
<dbReference type="AlphaFoldDB" id="A0A1Y0IJ05"/>
<dbReference type="PANTHER" id="PTHR42663:SF6">
    <property type="entry name" value="HYDROLASE C777.06C-RELATED"/>
    <property type="match status" value="1"/>
</dbReference>
<keyword evidence="3" id="KW-1185">Reference proteome</keyword>
<dbReference type="Gene3D" id="3.60.15.10">
    <property type="entry name" value="Ribonuclease Z/Hydroxyacylglutathione hydrolase-like"/>
    <property type="match status" value="1"/>
</dbReference>
<evidence type="ECO:0000313" key="2">
    <source>
        <dbReference type="EMBL" id="ARU59413.1"/>
    </source>
</evidence>
<proteinExistence type="predicted"/>
<dbReference type="CDD" id="cd07736">
    <property type="entry name" value="PhnP-like_MBL-fold"/>
    <property type="match status" value="1"/>
</dbReference>
<protein>
    <submittedName>
        <fullName evidence="2">5-phospho-alpha-D-ribosyl 1,2-cyclic phosphate phosphodiesterase</fullName>
    </submittedName>
</protein>
<dbReference type="EMBL" id="CP021425">
    <property type="protein sequence ID" value="ARU59413.1"/>
    <property type="molecule type" value="Genomic_DNA"/>
</dbReference>
<sequence length="253" mass="28079">MRFTFLGTADAGRVPLYGCECPACNAARTQVAKRRGPCSALLETDQTRILLDAGWPDLDERFPVGPDAILLTHFHMDHVAGLFHIRWGVGTAIPVFTPNDNKGCDDLYKHPGLLDFRTFPAPFESQTIGDIDVTPLPLNHSKPCYGYLITHSSGVKIAYLTDTIGLPNETCDFLIQQKLSLLVLDCTHPPQPSSAKLNHNDWLHAQDIIKRIPAERTFLTHISHGMDCWLRSNQAALSGVEVARDNQAIEFKP</sequence>
<dbReference type="OrthoDB" id="9803916at2"/>
<gene>
    <name evidence="2" type="primary">phnP</name>
    <name evidence="2" type="ORF">OLMES_5433</name>
</gene>
<dbReference type="Proteomes" id="UP000196027">
    <property type="component" value="Chromosome"/>
</dbReference>
<dbReference type="NCBIfam" id="TIGR03307">
    <property type="entry name" value="PhnP"/>
    <property type="match status" value="1"/>
</dbReference>
<accession>A0A1Y0IJ05</accession>
<evidence type="ECO:0000313" key="3">
    <source>
        <dbReference type="Proteomes" id="UP000196027"/>
    </source>
</evidence>
<organism evidence="2 3">
    <name type="scientific">Oleiphilus messinensis</name>
    <dbReference type="NCBI Taxonomy" id="141451"/>
    <lineage>
        <taxon>Bacteria</taxon>
        <taxon>Pseudomonadati</taxon>
        <taxon>Pseudomonadota</taxon>
        <taxon>Gammaproteobacteria</taxon>
        <taxon>Oceanospirillales</taxon>
        <taxon>Oleiphilaceae</taxon>
        <taxon>Oleiphilus</taxon>
    </lineage>
</organism>
<dbReference type="RefSeq" id="WP_087464091.1">
    <property type="nucleotide sequence ID" value="NZ_CP021425.1"/>
</dbReference>
<evidence type="ECO:0000259" key="1">
    <source>
        <dbReference type="Pfam" id="PF12706"/>
    </source>
</evidence>
<name>A0A1Y0IJ05_9GAMM</name>
<dbReference type="GO" id="GO:0019700">
    <property type="term" value="P:organic phosphonate catabolic process"/>
    <property type="evidence" value="ECO:0007669"/>
    <property type="project" value="InterPro"/>
</dbReference>
<reference evidence="2 3" key="1">
    <citation type="submission" date="2017-05" db="EMBL/GenBank/DDBJ databases">
        <title>Genomic insights into alkan degradation activity of Oleiphilus messinensis.</title>
        <authorList>
            <person name="Kozyavkin S.A."/>
            <person name="Slesarev A.I."/>
            <person name="Golyshin P.N."/>
            <person name="Korzhenkov A."/>
            <person name="Golyshina O.N."/>
            <person name="Toshchakov S.V."/>
        </authorList>
    </citation>
    <scope>NUCLEOTIDE SEQUENCE [LARGE SCALE GENOMIC DNA]</scope>
    <source>
        <strain evidence="2 3">ME102</strain>
    </source>
</reference>
<dbReference type="InterPro" id="IPR001279">
    <property type="entry name" value="Metallo-B-lactamas"/>
</dbReference>